<dbReference type="STRING" id="908809.ABG79_00247"/>
<evidence type="ECO:0000256" key="1">
    <source>
        <dbReference type="SAM" id="Phobius"/>
    </source>
</evidence>
<reference evidence="2 3" key="1">
    <citation type="submission" date="2015-09" db="EMBL/GenBank/DDBJ databases">
        <title>Draft genome sequence of a Caloramator mitchellensis, a moderate thermophile from the Great Artesian Basin of Australia.</title>
        <authorList>
            <person name="Patel B.K."/>
        </authorList>
    </citation>
    <scope>NUCLEOTIDE SEQUENCE [LARGE SCALE GENOMIC DNA]</scope>
    <source>
        <strain evidence="2 3">VF08</strain>
    </source>
</reference>
<dbReference type="InterPro" id="IPR012902">
    <property type="entry name" value="N_methyl_site"/>
</dbReference>
<evidence type="ECO:0000313" key="3">
    <source>
        <dbReference type="Proteomes" id="UP000052015"/>
    </source>
</evidence>
<dbReference type="InterPro" id="IPR045584">
    <property type="entry name" value="Pilin-like"/>
</dbReference>
<feature type="transmembrane region" description="Helical" evidence="1">
    <location>
        <begin position="6"/>
        <end position="29"/>
    </location>
</feature>
<keyword evidence="1" id="KW-0812">Transmembrane</keyword>
<dbReference type="PROSITE" id="PS00409">
    <property type="entry name" value="PROKAR_NTER_METHYL"/>
    <property type="match status" value="1"/>
</dbReference>
<name>A0A0R3JWY0_CALMK</name>
<protein>
    <recommendedName>
        <fullName evidence="4">Prepilin-type N-terminal cleavage/methylation domain-containing protein</fullName>
    </recommendedName>
</protein>
<sequence>MKKGFTLVEIIIVLAILGILIAITNINFVRLSQKSKLDSAANDIAAMVKEVYEKSNNEMDYTKWKIEIKRGSSNYNISIINNGQVVRSIELQNAIMEFNDGNVNLSVDTVNLINFASNGNIVFKNNALNNEFINFNIKLTNSSNSEIYKTIEIKSTPPGYVIIK</sequence>
<accession>A0A0R3JWY0</accession>
<gene>
    <name evidence="2" type="ORF">ABG79_00247</name>
</gene>
<dbReference type="Pfam" id="PF07963">
    <property type="entry name" value="N_methyl"/>
    <property type="match status" value="1"/>
</dbReference>
<proteinExistence type="predicted"/>
<comment type="caution">
    <text evidence="2">The sequence shown here is derived from an EMBL/GenBank/DDBJ whole genome shotgun (WGS) entry which is preliminary data.</text>
</comment>
<dbReference type="Gene3D" id="3.30.700.10">
    <property type="entry name" value="Glycoprotein, Type 4 Pilin"/>
    <property type="match status" value="1"/>
</dbReference>
<dbReference type="RefSeq" id="WP_057976271.1">
    <property type="nucleotide sequence ID" value="NZ_LKHP01000001.1"/>
</dbReference>
<keyword evidence="3" id="KW-1185">Reference proteome</keyword>
<keyword evidence="1" id="KW-0472">Membrane</keyword>
<dbReference type="AlphaFoldDB" id="A0A0R3JWY0"/>
<dbReference type="OrthoDB" id="1751751at2"/>
<dbReference type="NCBIfam" id="TIGR02532">
    <property type="entry name" value="IV_pilin_GFxxxE"/>
    <property type="match status" value="1"/>
</dbReference>
<dbReference type="SUPFAM" id="SSF54523">
    <property type="entry name" value="Pili subunits"/>
    <property type="match status" value="1"/>
</dbReference>
<organism evidence="2 3">
    <name type="scientific">Caloramator mitchellensis</name>
    <dbReference type="NCBI Taxonomy" id="908809"/>
    <lineage>
        <taxon>Bacteria</taxon>
        <taxon>Bacillati</taxon>
        <taxon>Bacillota</taxon>
        <taxon>Clostridia</taxon>
        <taxon>Eubacteriales</taxon>
        <taxon>Clostridiaceae</taxon>
        <taxon>Caloramator</taxon>
    </lineage>
</organism>
<dbReference type="EMBL" id="LKHP01000001">
    <property type="protein sequence ID" value="KRQ88080.1"/>
    <property type="molecule type" value="Genomic_DNA"/>
</dbReference>
<dbReference type="Proteomes" id="UP000052015">
    <property type="component" value="Unassembled WGS sequence"/>
</dbReference>
<keyword evidence="1" id="KW-1133">Transmembrane helix</keyword>
<evidence type="ECO:0000313" key="2">
    <source>
        <dbReference type="EMBL" id="KRQ88080.1"/>
    </source>
</evidence>
<evidence type="ECO:0008006" key="4">
    <source>
        <dbReference type="Google" id="ProtNLM"/>
    </source>
</evidence>